<feature type="region of interest" description="Disordered" evidence="1">
    <location>
        <begin position="66"/>
        <end position="109"/>
    </location>
</feature>
<comment type="caution">
    <text evidence="2">The sequence shown here is derived from an EMBL/GenBank/DDBJ whole genome shotgun (WGS) entry which is preliminary data.</text>
</comment>
<sequence>MHGPLDDWVYLAPASNSLLQRGAPDSLLRLPPPPCTPLSFALSPPCVCLCLCPALLLEARRHLPPESRCVAPPHESRRRRESSARCRPLLPSSARSCRSEPLLRRSTDE</sequence>
<dbReference type="AlphaFoldDB" id="A0AAV5DR71"/>
<evidence type="ECO:0000313" key="2">
    <source>
        <dbReference type="EMBL" id="GJN12871.1"/>
    </source>
</evidence>
<proteinExistence type="predicted"/>
<gene>
    <name evidence="2" type="primary">ga31190</name>
    <name evidence="2" type="ORF">PR202_ga31190</name>
</gene>
<reference evidence="2" key="1">
    <citation type="journal article" date="2018" name="DNA Res.">
        <title>Multiple hybrid de novo genome assembly of finger millet, an orphan allotetraploid crop.</title>
        <authorList>
            <person name="Hatakeyama M."/>
            <person name="Aluri S."/>
            <person name="Balachadran M.T."/>
            <person name="Sivarajan S.R."/>
            <person name="Patrignani A."/>
            <person name="Gruter S."/>
            <person name="Poveda L."/>
            <person name="Shimizu-Inatsugi R."/>
            <person name="Baeten J."/>
            <person name="Francoijs K.J."/>
            <person name="Nataraja K.N."/>
            <person name="Reddy Y.A.N."/>
            <person name="Phadnis S."/>
            <person name="Ravikumar R.L."/>
            <person name="Schlapbach R."/>
            <person name="Sreeman S.M."/>
            <person name="Shimizu K.K."/>
        </authorList>
    </citation>
    <scope>NUCLEOTIDE SEQUENCE</scope>
</reference>
<feature type="compositionally biased region" description="Basic and acidic residues" evidence="1">
    <location>
        <begin position="97"/>
        <end position="109"/>
    </location>
</feature>
<evidence type="ECO:0000313" key="3">
    <source>
        <dbReference type="Proteomes" id="UP001054889"/>
    </source>
</evidence>
<evidence type="ECO:0000256" key="1">
    <source>
        <dbReference type="SAM" id="MobiDB-lite"/>
    </source>
</evidence>
<protein>
    <submittedName>
        <fullName evidence="2">Uncharacterized protein</fullName>
    </submittedName>
</protein>
<organism evidence="2 3">
    <name type="scientific">Eleusine coracana subsp. coracana</name>
    <dbReference type="NCBI Taxonomy" id="191504"/>
    <lineage>
        <taxon>Eukaryota</taxon>
        <taxon>Viridiplantae</taxon>
        <taxon>Streptophyta</taxon>
        <taxon>Embryophyta</taxon>
        <taxon>Tracheophyta</taxon>
        <taxon>Spermatophyta</taxon>
        <taxon>Magnoliopsida</taxon>
        <taxon>Liliopsida</taxon>
        <taxon>Poales</taxon>
        <taxon>Poaceae</taxon>
        <taxon>PACMAD clade</taxon>
        <taxon>Chloridoideae</taxon>
        <taxon>Cynodonteae</taxon>
        <taxon>Eleusininae</taxon>
        <taxon>Eleusine</taxon>
    </lineage>
</organism>
<accession>A0AAV5DR71</accession>
<reference evidence="2" key="2">
    <citation type="submission" date="2021-12" db="EMBL/GenBank/DDBJ databases">
        <title>Resequencing data analysis of finger millet.</title>
        <authorList>
            <person name="Hatakeyama M."/>
            <person name="Aluri S."/>
            <person name="Balachadran M.T."/>
            <person name="Sivarajan S.R."/>
            <person name="Poveda L."/>
            <person name="Shimizu-Inatsugi R."/>
            <person name="Schlapbach R."/>
            <person name="Sreeman S.M."/>
            <person name="Shimizu K.K."/>
        </authorList>
    </citation>
    <scope>NUCLEOTIDE SEQUENCE</scope>
</reference>
<dbReference type="EMBL" id="BQKI01000026">
    <property type="protein sequence ID" value="GJN12871.1"/>
    <property type="molecule type" value="Genomic_DNA"/>
</dbReference>
<dbReference type="Proteomes" id="UP001054889">
    <property type="component" value="Unassembled WGS sequence"/>
</dbReference>
<keyword evidence="3" id="KW-1185">Reference proteome</keyword>
<name>A0AAV5DR71_ELECO</name>